<feature type="compositionally biased region" description="Polar residues" evidence="1">
    <location>
        <begin position="8"/>
        <end position="17"/>
    </location>
</feature>
<accession>A0A6C0F947</accession>
<evidence type="ECO:0000256" key="1">
    <source>
        <dbReference type="SAM" id="MobiDB-lite"/>
    </source>
</evidence>
<dbReference type="GO" id="GO:0003743">
    <property type="term" value="F:translation initiation factor activity"/>
    <property type="evidence" value="ECO:0007669"/>
    <property type="project" value="InterPro"/>
</dbReference>
<reference evidence="3" key="1">
    <citation type="journal article" date="2020" name="Nature">
        <title>Giant virus diversity and host interactions through global metagenomics.</title>
        <authorList>
            <person name="Schulz F."/>
            <person name="Roux S."/>
            <person name="Paez-Espino D."/>
            <person name="Jungbluth S."/>
            <person name="Walsh D.A."/>
            <person name="Denef V.J."/>
            <person name="McMahon K.D."/>
            <person name="Konstantinidis K.T."/>
            <person name="Eloe-Fadrosh E.A."/>
            <person name="Kyrpides N.C."/>
            <person name="Woyke T."/>
        </authorList>
    </citation>
    <scope>NUCLEOTIDE SEQUENCE</scope>
    <source>
        <strain evidence="3">GVMAG-S-ERX556101-89</strain>
    </source>
</reference>
<dbReference type="EMBL" id="MN738829">
    <property type="protein sequence ID" value="QHT38208.1"/>
    <property type="molecule type" value="Genomic_DNA"/>
</dbReference>
<name>A0A6C0F947_9ZZZZ</name>
<feature type="region of interest" description="Disordered" evidence="1">
    <location>
        <begin position="1"/>
        <end position="24"/>
    </location>
</feature>
<evidence type="ECO:0000259" key="2">
    <source>
        <dbReference type="PROSITE" id="PS50832"/>
    </source>
</evidence>
<dbReference type="InterPro" id="IPR001253">
    <property type="entry name" value="TIF_eIF-1A"/>
</dbReference>
<dbReference type="GO" id="GO:0003723">
    <property type="term" value="F:RNA binding"/>
    <property type="evidence" value="ECO:0007669"/>
    <property type="project" value="InterPro"/>
</dbReference>
<feature type="domain" description="S1-like" evidence="2">
    <location>
        <begin position="34"/>
        <end position="100"/>
    </location>
</feature>
<dbReference type="Gene3D" id="2.40.50.140">
    <property type="entry name" value="Nucleic acid-binding proteins"/>
    <property type="match status" value="1"/>
</dbReference>
<dbReference type="InterPro" id="IPR006196">
    <property type="entry name" value="RNA-binding_domain_S1_IF1"/>
</dbReference>
<proteinExistence type="predicted"/>
<evidence type="ECO:0000313" key="3">
    <source>
        <dbReference type="EMBL" id="QHT38208.1"/>
    </source>
</evidence>
<dbReference type="PROSITE" id="PS50832">
    <property type="entry name" value="S1_IF1_TYPE"/>
    <property type="match status" value="1"/>
</dbReference>
<protein>
    <recommendedName>
        <fullName evidence="2">S1-like domain-containing protein</fullName>
    </recommendedName>
</protein>
<dbReference type="InterPro" id="IPR012340">
    <property type="entry name" value="NA-bd_OB-fold"/>
</dbReference>
<sequence length="141" mass="16180">MPPKKKGSNNTRKNLNKFNEEPFAHDNQDNELGYAKITKTLGDCRFLCATATGQELVGKISGRIKKRARITPGDIVLVSKREFETGTTRSEKLDILHKYNEDTARKLLRWGELDFIKRTVENIDDTFVFANDDDEINFDDI</sequence>
<dbReference type="SUPFAM" id="SSF50249">
    <property type="entry name" value="Nucleic acid-binding proteins"/>
    <property type="match status" value="1"/>
</dbReference>
<dbReference type="SMART" id="SM00652">
    <property type="entry name" value="eIF1a"/>
    <property type="match status" value="1"/>
</dbReference>
<dbReference type="AlphaFoldDB" id="A0A6C0F947"/>
<dbReference type="PANTHER" id="PTHR21668">
    <property type="entry name" value="EIF-1A"/>
    <property type="match status" value="1"/>
</dbReference>
<dbReference type="Pfam" id="PF01176">
    <property type="entry name" value="eIF-1a"/>
    <property type="match status" value="1"/>
</dbReference>
<organism evidence="3">
    <name type="scientific">viral metagenome</name>
    <dbReference type="NCBI Taxonomy" id="1070528"/>
    <lineage>
        <taxon>unclassified sequences</taxon>
        <taxon>metagenomes</taxon>
        <taxon>organismal metagenomes</taxon>
    </lineage>
</organism>